<evidence type="ECO:0000313" key="10">
    <source>
        <dbReference type="EMBL" id="VDD86227.1"/>
    </source>
</evidence>
<keyword evidence="5" id="KW-0234">DNA repair</keyword>
<keyword evidence="4" id="KW-0378">Hydrolase</keyword>
<dbReference type="PANTHER" id="PTHR10242">
    <property type="entry name" value="8-OXOGUANINE DNA GLYCOSYLASE"/>
    <property type="match status" value="1"/>
</dbReference>
<evidence type="ECO:0000256" key="1">
    <source>
        <dbReference type="ARBA" id="ARBA00010679"/>
    </source>
</evidence>
<reference evidence="10 11" key="2">
    <citation type="submission" date="2018-10" db="EMBL/GenBank/DDBJ databases">
        <authorList>
            <consortium name="Pathogen Informatics"/>
        </authorList>
    </citation>
    <scope>NUCLEOTIDE SEQUENCE [LARGE SCALE GENOMIC DNA]</scope>
</reference>
<dbReference type="AlphaFoldDB" id="A0A0N4UW16"/>
<name>A0A0N4UW16_ENTVE</name>
<organism evidence="12">
    <name type="scientific">Enterobius vermicularis</name>
    <name type="common">Human pinworm</name>
    <dbReference type="NCBI Taxonomy" id="51028"/>
    <lineage>
        <taxon>Eukaryota</taxon>
        <taxon>Metazoa</taxon>
        <taxon>Ecdysozoa</taxon>
        <taxon>Nematoda</taxon>
        <taxon>Chromadorea</taxon>
        <taxon>Rhabditida</taxon>
        <taxon>Spirurina</taxon>
        <taxon>Oxyuridomorpha</taxon>
        <taxon>Oxyuroidea</taxon>
        <taxon>Oxyuridae</taxon>
        <taxon>Enterobius</taxon>
    </lineage>
</organism>
<keyword evidence="3" id="KW-0227">DNA damage</keyword>
<evidence type="ECO:0000259" key="9">
    <source>
        <dbReference type="Pfam" id="PF07934"/>
    </source>
</evidence>
<reference evidence="12" key="1">
    <citation type="submission" date="2017-02" db="UniProtKB">
        <authorList>
            <consortium name="WormBaseParasite"/>
        </authorList>
    </citation>
    <scope>IDENTIFICATION</scope>
</reference>
<dbReference type="Proteomes" id="UP000274131">
    <property type="component" value="Unassembled WGS sequence"/>
</dbReference>
<dbReference type="Gene3D" id="3.30.310.40">
    <property type="match status" value="1"/>
</dbReference>
<dbReference type="GO" id="GO:0034039">
    <property type="term" value="F:8-oxo-7,8-dihydroguanine DNA N-glycosylase activity"/>
    <property type="evidence" value="ECO:0007669"/>
    <property type="project" value="TreeGrafter"/>
</dbReference>
<dbReference type="InterPro" id="IPR003265">
    <property type="entry name" value="HhH-GPD_domain"/>
</dbReference>
<dbReference type="EC" id="4.2.99.18" evidence="2"/>
<dbReference type="GO" id="GO:0006289">
    <property type="term" value="P:nucleotide-excision repair"/>
    <property type="evidence" value="ECO:0007669"/>
    <property type="project" value="InterPro"/>
</dbReference>
<dbReference type="WBParaSite" id="EVEC_0000166201-mRNA-1">
    <property type="protein sequence ID" value="EVEC_0000166201-mRNA-1"/>
    <property type="gene ID" value="EVEC_0000166201"/>
</dbReference>
<dbReference type="InterPro" id="IPR011257">
    <property type="entry name" value="DNA_glycosylase"/>
</dbReference>
<evidence type="ECO:0000256" key="3">
    <source>
        <dbReference type="ARBA" id="ARBA00022763"/>
    </source>
</evidence>
<keyword evidence="6" id="KW-0456">Lyase</keyword>
<dbReference type="GO" id="GO:0140078">
    <property type="term" value="F:class I DNA-(apurinic or apyrimidinic site) endonuclease activity"/>
    <property type="evidence" value="ECO:0007669"/>
    <property type="project" value="UniProtKB-EC"/>
</dbReference>
<proteinExistence type="inferred from homology"/>
<evidence type="ECO:0000256" key="8">
    <source>
        <dbReference type="ARBA" id="ARBA00044632"/>
    </source>
</evidence>
<dbReference type="Pfam" id="PF07934">
    <property type="entry name" value="OGG_N"/>
    <property type="match status" value="1"/>
</dbReference>
<evidence type="ECO:0000256" key="6">
    <source>
        <dbReference type="ARBA" id="ARBA00023239"/>
    </source>
</evidence>
<dbReference type="STRING" id="51028.A0A0N4UW16"/>
<evidence type="ECO:0000313" key="11">
    <source>
        <dbReference type="Proteomes" id="UP000274131"/>
    </source>
</evidence>
<evidence type="ECO:0000256" key="5">
    <source>
        <dbReference type="ARBA" id="ARBA00023204"/>
    </source>
</evidence>
<dbReference type="GO" id="GO:0006285">
    <property type="term" value="P:base-excision repair, AP site formation"/>
    <property type="evidence" value="ECO:0007669"/>
    <property type="project" value="TreeGrafter"/>
</dbReference>
<dbReference type="OrthoDB" id="238681at2759"/>
<evidence type="ECO:0000313" key="12">
    <source>
        <dbReference type="WBParaSite" id="EVEC_0000166201-mRNA-1"/>
    </source>
</evidence>
<accession>A0A0N4UW16</accession>
<evidence type="ECO:0000256" key="7">
    <source>
        <dbReference type="ARBA" id="ARBA00023295"/>
    </source>
</evidence>
<dbReference type="EMBL" id="UXUI01007202">
    <property type="protein sequence ID" value="VDD86227.1"/>
    <property type="molecule type" value="Genomic_DNA"/>
</dbReference>
<evidence type="ECO:0000256" key="2">
    <source>
        <dbReference type="ARBA" id="ARBA00012720"/>
    </source>
</evidence>
<keyword evidence="11" id="KW-1185">Reference proteome</keyword>
<gene>
    <name evidence="10" type="ORF">EVEC_LOCUS1370</name>
</gene>
<dbReference type="PANTHER" id="PTHR10242:SF2">
    <property type="entry name" value="N-GLYCOSYLASE_DNA LYASE"/>
    <property type="match status" value="1"/>
</dbReference>
<dbReference type="Gene3D" id="1.10.340.30">
    <property type="entry name" value="Hypothetical protein, domain 2"/>
    <property type="match status" value="1"/>
</dbReference>
<dbReference type="GO" id="GO:0005634">
    <property type="term" value="C:nucleus"/>
    <property type="evidence" value="ECO:0007669"/>
    <property type="project" value="TreeGrafter"/>
</dbReference>
<dbReference type="InterPro" id="IPR012904">
    <property type="entry name" value="OGG_N"/>
</dbReference>
<dbReference type="GO" id="GO:0003684">
    <property type="term" value="F:damaged DNA binding"/>
    <property type="evidence" value="ECO:0007669"/>
    <property type="project" value="InterPro"/>
</dbReference>
<comment type="similarity">
    <text evidence="1">Belongs to the type-1 OGG1 family.</text>
</comment>
<comment type="catalytic activity">
    <reaction evidence="8">
        <text>2'-deoxyribonucleotide-(2'-deoxyribose 5'-phosphate)-2'-deoxyribonucleotide-DNA = a 3'-end 2'-deoxyribonucleotide-(2,3-dehydro-2,3-deoxyribose 5'-phosphate)-DNA + a 5'-end 5'-phospho-2'-deoxyribonucleoside-DNA + H(+)</text>
        <dbReference type="Rhea" id="RHEA:66592"/>
        <dbReference type="Rhea" id="RHEA-COMP:13180"/>
        <dbReference type="Rhea" id="RHEA-COMP:16897"/>
        <dbReference type="Rhea" id="RHEA-COMP:17067"/>
        <dbReference type="ChEBI" id="CHEBI:15378"/>
        <dbReference type="ChEBI" id="CHEBI:136412"/>
        <dbReference type="ChEBI" id="CHEBI:157695"/>
        <dbReference type="ChEBI" id="CHEBI:167181"/>
        <dbReference type="EC" id="4.2.99.18"/>
    </reaction>
</comment>
<dbReference type="SUPFAM" id="SSF55945">
    <property type="entry name" value="TATA-box binding protein-like"/>
    <property type="match status" value="1"/>
</dbReference>
<dbReference type="CDD" id="cd00056">
    <property type="entry name" value="ENDO3c"/>
    <property type="match status" value="1"/>
</dbReference>
<evidence type="ECO:0000256" key="4">
    <source>
        <dbReference type="ARBA" id="ARBA00022801"/>
    </source>
</evidence>
<sequence>MGNRSGIAGYFILNSTICRWRKFLVEPGCSLGSGYFVGVVHHRVWKIWREDQNTIGFKVLHNFSLAKGDDEDTLKKYFQLEVPLQELYKTWSENDLYFKQVLAANEENLTGVRILAQDPFETLLAFICSSNNNIKRITRMVEKLCELYGDKATIVSDLSRSSLNFYDIADLQKMVADDKMEEKLRENGFGYRATYLCQAVRKLEQLGGIIWLRSLSEMDYLTARKMLEGLPGVGPKVTGFFLLVFRLAVKHHLHR</sequence>
<keyword evidence="7" id="KW-0326">Glycosidase</keyword>
<dbReference type="InterPro" id="IPR052054">
    <property type="entry name" value="Oxidative_DNA_repair_enzyme"/>
</dbReference>
<feature type="domain" description="8-oxoguanine DNA glycosylase N-terminal" evidence="9">
    <location>
        <begin position="35"/>
        <end position="123"/>
    </location>
</feature>
<protein>
    <recommendedName>
        <fullName evidence="2">DNA-(apurinic or apyrimidinic site) lyase</fullName>
        <ecNumber evidence="2">4.2.99.18</ecNumber>
    </recommendedName>
</protein>
<dbReference type="SUPFAM" id="SSF48150">
    <property type="entry name" value="DNA-glycosylase"/>
    <property type="match status" value="1"/>
</dbReference>